<dbReference type="Pfam" id="PF12625">
    <property type="entry name" value="Arabinose_bd"/>
    <property type="match status" value="1"/>
</dbReference>
<dbReference type="PANTHER" id="PTHR47894:SF1">
    <property type="entry name" value="HTH-TYPE TRANSCRIPTIONAL REGULATOR VQSM"/>
    <property type="match status" value="1"/>
</dbReference>
<sequence>MATADTLAQALQCLADYLPLLIEGVQLRIERGREDCELSLEGACGDHLALWLLACLHSWSRQLTGTQIPPSRVEFSFETGADTAPYRQFFAAEVRFESPEARLVLPSRYLDRPCRTPTRKCTSCIAPWPTTCSAPPRGTGPWCQGSRASFAGACRRAIPTSAVVIWRRH</sequence>
<dbReference type="InterPro" id="IPR032687">
    <property type="entry name" value="AraC-type_N"/>
</dbReference>
<organism evidence="3 4">
    <name type="scientific">Marinobacterium aestuariivivens</name>
    <dbReference type="NCBI Taxonomy" id="1698799"/>
    <lineage>
        <taxon>Bacteria</taxon>
        <taxon>Pseudomonadati</taxon>
        <taxon>Pseudomonadota</taxon>
        <taxon>Gammaproteobacteria</taxon>
        <taxon>Oceanospirillales</taxon>
        <taxon>Oceanospirillaceae</taxon>
        <taxon>Marinobacterium</taxon>
    </lineage>
</organism>
<evidence type="ECO:0000313" key="3">
    <source>
        <dbReference type="EMBL" id="MFC6672619.1"/>
    </source>
</evidence>
<feature type="domain" description="HTH-type transcriptional regulator AraC-type N-terminal" evidence="2">
    <location>
        <begin position="1"/>
        <end position="113"/>
    </location>
</feature>
<evidence type="ECO:0000256" key="1">
    <source>
        <dbReference type="ARBA" id="ARBA00023125"/>
    </source>
</evidence>
<keyword evidence="4" id="KW-1185">Reference proteome</keyword>
<evidence type="ECO:0000313" key="4">
    <source>
        <dbReference type="Proteomes" id="UP001596422"/>
    </source>
</evidence>
<dbReference type="Proteomes" id="UP001596422">
    <property type="component" value="Unassembled WGS sequence"/>
</dbReference>
<keyword evidence="1" id="KW-0238">DNA-binding</keyword>
<protein>
    <submittedName>
        <fullName evidence="3">AraC family transcriptional regulator ligand-binding domain-containing protein</fullName>
    </submittedName>
</protein>
<gene>
    <name evidence="3" type="ORF">ACFQDL_23000</name>
</gene>
<dbReference type="RefSeq" id="WP_379911048.1">
    <property type="nucleotide sequence ID" value="NZ_JBHSWE010000001.1"/>
</dbReference>
<proteinExistence type="predicted"/>
<dbReference type="EMBL" id="JBHSWE010000001">
    <property type="protein sequence ID" value="MFC6672619.1"/>
    <property type="molecule type" value="Genomic_DNA"/>
</dbReference>
<accession>A0ABW2A598</accession>
<name>A0ABW2A598_9GAMM</name>
<dbReference type="PANTHER" id="PTHR47894">
    <property type="entry name" value="HTH-TYPE TRANSCRIPTIONAL REGULATOR GADX"/>
    <property type="match status" value="1"/>
</dbReference>
<evidence type="ECO:0000259" key="2">
    <source>
        <dbReference type="Pfam" id="PF12625"/>
    </source>
</evidence>
<comment type="caution">
    <text evidence="3">The sequence shown here is derived from an EMBL/GenBank/DDBJ whole genome shotgun (WGS) entry which is preliminary data.</text>
</comment>
<reference evidence="4" key="1">
    <citation type="journal article" date="2019" name="Int. J. Syst. Evol. Microbiol.">
        <title>The Global Catalogue of Microorganisms (GCM) 10K type strain sequencing project: providing services to taxonomists for standard genome sequencing and annotation.</title>
        <authorList>
            <consortium name="The Broad Institute Genomics Platform"/>
            <consortium name="The Broad Institute Genome Sequencing Center for Infectious Disease"/>
            <person name="Wu L."/>
            <person name="Ma J."/>
        </authorList>
    </citation>
    <scope>NUCLEOTIDE SEQUENCE [LARGE SCALE GENOMIC DNA]</scope>
    <source>
        <strain evidence="4">NBRC 111756</strain>
    </source>
</reference>